<keyword evidence="5" id="KW-1185">Reference proteome</keyword>
<dbReference type="CDD" id="cd12422">
    <property type="entry name" value="RRM2_PTBP1_hnRNPL_like"/>
    <property type="match status" value="1"/>
</dbReference>
<evidence type="ECO:0000259" key="3">
    <source>
        <dbReference type="Pfam" id="PF11835"/>
    </source>
</evidence>
<proteinExistence type="predicted"/>
<dbReference type="InterPro" id="IPR021790">
    <property type="entry name" value="PTBP1-like_RRM2"/>
</dbReference>
<organism evidence="4 5">
    <name type="scientific">Lolium multiflorum</name>
    <name type="common">Italian ryegrass</name>
    <name type="synonym">Lolium perenne subsp. multiflorum</name>
    <dbReference type="NCBI Taxonomy" id="4521"/>
    <lineage>
        <taxon>Eukaryota</taxon>
        <taxon>Viridiplantae</taxon>
        <taxon>Streptophyta</taxon>
        <taxon>Embryophyta</taxon>
        <taxon>Tracheophyta</taxon>
        <taxon>Spermatophyta</taxon>
        <taxon>Magnoliopsida</taxon>
        <taxon>Liliopsida</taxon>
        <taxon>Poales</taxon>
        <taxon>Poaceae</taxon>
        <taxon>BOP clade</taxon>
        <taxon>Pooideae</taxon>
        <taxon>Poodae</taxon>
        <taxon>Poeae</taxon>
        <taxon>Poeae Chloroplast Group 2 (Poeae type)</taxon>
        <taxon>Loliodinae</taxon>
        <taxon>Loliinae</taxon>
        <taxon>Lolium</taxon>
    </lineage>
</organism>
<feature type="domain" description="PTBP1-like RNA recognition motif 2" evidence="3">
    <location>
        <begin position="113"/>
        <end position="191"/>
    </location>
</feature>
<evidence type="ECO:0000313" key="5">
    <source>
        <dbReference type="Proteomes" id="UP001231189"/>
    </source>
</evidence>
<name>A0AAD8X3C0_LOLMU</name>
<accession>A0AAD8X3C0</accession>
<dbReference type="Pfam" id="PF11835">
    <property type="entry name" value="RRM_8"/>
    <property type="match status" value="1"/>
</dbReference>
<dbReference type="Gene3D" id="3.30.70.330">
    <property type="match status" value="1"/>
</dbReference>
<reference evidence="4" key="1">
    <citation type="submission" date="2023-07" db="EMBL/GenBank/DDBJ databases">
        <title>A chromosome-level genome assembly of Lolium multiflorum.</title>
        <authorList>
            <person name="Chen Y."/>
            <person name="Copetti D."/>
            <person name="Kolliker R."/>
            <person name="Studer B."/>
        </authorList>
    </citation>
    <scope>NUCLEOTIDE SEQUENCE</scope>
    <source>
        <strain evidence="4">02402/16</strain>
        <tissue evidence="4">Leaf</tissue>
    </source>
</reference>
<evidence type="ECO:0000313" key="4">
    <source>
        <dbReference type="EMBL" id="KAK1695373.1"/>
    </source>
</evidence>
<dbReference type="AlphaFoldDB" id="A0AAD8X3C0"/>
<dbReference type="GO" id="GO:0003723">
    <property type="term" value="F:RNA binding"/>
    <property type="evidence" value="ECO:0007669"/>
    <property type="project" value="UniProtKB-KW"/>
</dbReference>
<comment type="caution">
    <text evidence="4">The sequence shown here is derived from an EMBL/GenBank/DDBJ whole genome shotgun (WGS) entry which is preliminary data.</text>
</comment>
<protein>
    <recommendedName>
        <fullName evidence="3">PTBP1-like RNA recognition motif 2 domain-containing protein</fullName>
    </recommendedName>
</protein>
<dbReference type="EMBL" id="JAUUTY010000001">
    <property type="protein sequence ID" value="KAK1695373.1"/>
    <property type="molecule type" value="Genomic_DNA"/>
</dbReference>
<evidence type="ECO:0000256" key="2">
    <source>
        <dbReference type="ARBA" id="ARBA00022884"/>
    </source>
</evidence>
<dbReference type="PANTHER" id="PTHR15592">
    <property type="entry name" value="MATRIN 3/NUCLEAR PROTEIN 220-RELATED"/>
    <property type="match status" value="1"/>
</dbReference>
<dbReference type="InterPro" id="IPR035979">
    <property type="entry name" value="RBD_domain_sf"/>
</dbReference>
<keyword evidence="2" id="KW-0694">RNA-binding</keyword>
<gene>
    <name evidence="4" type="ORF">QYE76_012070</name>
</gene>
<dbReference type="InterPro" id="IPR012677">
    <property type="entry name" value="Nucleotide-bd_a/b_plait_sf"/>
</dbReference>
<evidence type="ECO:0000256" key="1">
    <source>
        <dbReference type="ARBA" id="ARBA00022737"/>
    </source>
</evidence>
<keyword evidence="1" id="KW-0677">Repeat</keyword>
<sequence>MDASETGAVATPAVSLDQMLARSKRIDELLKSTSDSLAQIARLQNSTQRIWDSRPRRLKSTEQLVQANTPTSSRTTPLVHVPTMYSTSGMEEKQHLSAHHMFDERSGRQKLTASHVLLVTVTCVLYPVTEKVLRQVFDPYGVNEICVLQHTHAKAVVEFQSWHEASKARGDLNGRCIYDGCCLLDIQYAQSSISIHRLPNSEMVAVDWHRAEVEPLTSSQPRSASSAAMTIIDKDLNIKEVVGLQAALLGNSSAVKPMATLALDTNPDTSVNDISDVVAPTPTKGSMDCSDDDNNDDVFTHFLSKLSIHKLCNRTQLDGMPWDPGGARGRRCSWKRRSSIAWGQAMFVGGGIVTPRERWAGRHGPRAW</sequence>
<dbReference type="Proteomes" id="UP001231189">
    <property type="component" value="Unassembled WGS sequence"/>
</dbReference>
<dbReference type="SUPFAM" id="SSF54928">
    <property type="entry name" value="RNA-binding domain, RBD"/>
    <property type="match status" value="1"/>
</dbReference>